<keyword evidence="7" id="KW-1185">Reference proteome</keyword>
<gene>
    <name evidence="6" type="ORF">SAMN05216386_1830</name>
</gene>
<dbReference type="Gene3D" id="2.40.50.100">
    <property type="match status" value="1"/>
</dbReference>
<dbReference type="RefSeq" id="WP_074796827.1">
    <property type="nucleotide sequence ID" value="NZ_FOVJ01000003.1"/>
</dbReference>
<dbReference type="NCBIfam" id="TIGR01730">
    <property type="entry name" value="RND_mfp"/>
    <property type="match status" value="1"/>
</dbReference>
<comment type="similarity">
    <text evidence="1">Belongs to the membrane fusion protein (MFP) (TC 8.A.1) family.</text>
</comment>
<feature type="domain" description="Multidrug resistance protein MdtA-like alpha-helical hairpin" evidence="3">
    <location>
        <begin position="107"/>
        <end position="172"/>
    </location>
</feature>
<dbReference type="GO" id="GO:1990281">
    <property type="term" value="C:efflux pump complex"/>
    <property type="evidence" value="ECO:0007669"/>
    <property type="project" value="TreeGrafter"/>
</dbReference>
<organism evidence="6 7">
    <name type="scientific">Nitrosospira briensis</name>
    <dbReference type="NCBI Taxonomy" id="35799"/>
    <lineage>
        <taxon>Bacteria</taxon>
        <taxon>Pseudomonadati</taxon>
        <taxon>Pseudomonadota</taxon>
        <taxon>Betaproteobacteria</taxon>
        <taxon>Nitrosomonadales</taxon>
        <taxon>Nitrosomonadaceae</taxon>
        <taxon>Nitrosospira</taxon>
    </lineage>
</organism>
<evidence type="ECO:0000313" key="7">
    <source>
        <dbReference type="Proteomes" id="UP000183107"/>
    </source>
</evidence>
<feature type="coiled-coil region" evidence="2">
    <location>
        <begin position="103"/>
        <end position="165"/>
    </location>
</feature>
<dbReference type="InterPro" id="IPR058625">
    <property type="entry name" value="MdtA-like_BSH"/>
</dbReference>
<dbReference type="Pfam" id="PF25876">
    <property type="entry name" value="HH_MFP_RND"/>
    <property type="match status" value="1"/>
</dbReference>
<feature type="domain" description="Multidrug resistance protein MdtA-like barrel-sandwich hybrid" evidence="4">
    <location>
        <begin position="64"/>
        <end position="201"/>
    </location>
</feature>
<dbReference type="Gene3D" id="1.10.287.470">
    <property type="entry name" value="Helix hairpin bin"/>
    <property type="match status" value="1"/>
</dbReference>
<dbReference type="GO" id="GO:0015562">
    <property type="term" value="F:efflux transmembrane transporter activity"/>
    <property type="evidence" value="ECO:0007669"/>
    <property type="project" value="TreeGrafter"/>
</dbReference>
<protein>
    <submittedName>
        <fullName evidence="6">HlyD family secretion protein</fullName>
    </submittedName>
</protein>
<evidence type="ECO:0000256" key="2">
    <source>
        <dbReference type="SAM" id="Coils"/>
    </source>
</evidence>
<proteinExistence type="inferred from homology"/>
<dbReference type="InterPro" id="IPR006143">
    <property type="entry name" value="RND_pump_MFP"/>
</dbReference>
<evidence type="ECO:0000259" key="3">
    <source>
        <dbReference type="Pfam" id="PF25876"/>
    </source>
</evidence>
<evidence type="ECO:0000259" key="5">
    <source>
        <dbReference type="Pfam" id="PF25954"/>
    </source>
</evidence>
<dbReference type="InterPro" id="IPR058792">
    <property type="entry name" value="Beta-barrel_RND_2"/>
</dbReference>
<dbReference type="AlphaFoldDB" id="A0A1I5BV17"/>
<name>A0A1I5BV17_9PROT</name>
<dbReference type="Proteomes" id="UP000183107">
    <property type="component" value="Unassembled WGS sequence"/>
</dbReference>
<dbReference type="Gene3D" id="2.40.30.170">
    <property type="match status" value="1"/>
</dbReference>
<evidence type="ECO:0000313" key="6">
    <source>
        <dbReference type="EMBL" id="SFN78527.1"/>
    </source>
</evidence>
<evidence type="ECO:0000259" key="4">
    <source>
        <dbReference type="Pfam" id="PF25917"/>
    </source>
</evidence>
<dbReference type="InterPro" id="IPR058624">
    <property type="entry name" value="MdtA-like_HH"/>
</dbReference>
<keyword evidence="2" id="KW-0175">Coiled coil</keyword>
<evidence type="ECO:0000256" key="1">
    <source>
        <dbReference type="ARBA" id="ARBA00009477"/>
    </source>
</evidence>
<dbReference type="PANTHER" id="PTHR30469">
    <property type="entry name" value="MULTIDRUG RESISTANCE PROTEIN MDTA"/>
    <property type="match status" value="1"/>
</dbReference>
<dbReference type="SUPFAM" id="SSF111369">
    <property type="entry name" value="HlyD-like secretion proteins"/>
    <property type="match status" value="1"/>
</dbReference>
<dbReference type="PANTHER" id="PTHR30469:SF33">
    <property type="entry name" value="SLR1207 PROTEIN"/>
    <property type="match status" value="1"/>
</dbReference>
<dbReference type="FunFam" id="2.40.30.170:FF:000010">
    <property type="entry name" value="Efflux RND transporter periplasmic adaptor subunit"/>
    <property type="match status" value="1"/>
</dbReference>
<sequence>MSLNPRTRLLTILFTLLAATTAGLWYWTTKPGSVQEKYKTQAVDRGDIVQVISANGTLNPVVLVNVGTQVSGTAYKLHADFNDPVKAGQILVELDPSLFRAQLRLSEANVSNARATLELAKNRMIRNRVLREQGFISAEALDTFEQQLEAARAQLAANVAQLERDRTNLNYSVIRSPISGVVIARNVDIGQTVAASFQTPTLFQIAQDLREMQIDTSIAEADIGQIHLGQAVHFTVDAYQEREFAGTVEQVRLNPTIQQNVVSYNVIVAVPNEDGALLPGMTANVRFTTNQKKAVLRVANAALRYRPAAADLVSGTVAGQPGKHLLYRAEEGKAMAVDVKTGISDNNFTEIVEGEIREGDNLIIREATDKEKSGSKLKFRMF</sequence>
<dbReference type="EMBL" id="FOVJ01000003">
    <property type="protein sequence ID" value="SFN78527.1"/>
    <property type="molecule type" value="Genomic_DNA"/>
</dbReference>
<accession>A0A1I5BV17</accession>
<reference evidence="7" key="1">
    <citation type="submission" date="2016-10" db="EMBL/GenBank/DDBJ databases">
        <authorList>
            <person name="Varghese N."/>
        </authorList>
    </citation>
    <scope>NUCLEOTIDE SEQUENCE [LARGE SCALE GENOMIC DNA]</scope>
    <source>
        <strain evidence="7">Nsp8</strain>
    </source>
</reference>
<dbReference type="OrthoDB" id="9784484at2"/>
<dbReference type="Pfam" id="PF25917">
    <property type="entry name" value="BSH_RND"/>
    <property type="match status" value="1"/>
</dbReference>
<feature type="domain" description="CusB-like beta-barrel" evidence="5">
    <location>
        <begin position="215"/>
        <end position="290"/>
    </location>
</feature>
<dbReference type="Pfam" id="PF25954">
    <property type="entry name" value="Beta-barrel_RND_2"/>
    <property type="match status" value="1"/>
</dbReference>